<keyword evidence="2" id="KW-1185">Reference proteome</keyword>
<protein>
    <recommendedName>
        <fullName evidence="3">Phage protein</fullName>
    </recommendedName>
</protein>
<evidence type="ECO:0000313" key="2">
    <source>
        <dbReference type="Proteomes" id="UP000679373"/>
    </source>
</evidence>
<dbReference type="AlphaFoldDB" id="A0AB74VF86"/>
<organism evidence="1 2">
    <name type="scientific">Clostridium beijerinckii</name>
    <name type="common">Clostridium MP</name>
    <dbReference type="NCBI Taxonomy" id="1520"/>
    <lineage>
        <taxon>Bacteria</taxon>
        <taxon>Bacillati</taxon>
        <taxon>Bacillota</taxon>
        <taxon>Clostridia</taxon>
        <taxon>Eubacteriales</taxon>
        <taxon>Clostridiaceae</taxon>
        <taxon>Clostridium</taxon>
    </lineage>
</organism>
<dbReference type="RefSeq" id="WP_077867674.1">
    <property type="nucleotide sequence ID" value="NZ_BKAK01000109.1"/>
</dbReference>
<reference evidence="1" key="1">
    <citation type="submission" date="2021-04" db="EMBL/GenBank/DDBJ databases">
        <title>Complete genome sequence of the type strain Clostridium beijerinckii NRRL B-598.</title>
        <authorList>
            <person name="Sedlar K."/>
            <person name="Branska B."/>
            <person name="Bezdicek M."/>
            <person name="Nykrynova M."/>
            <person name="Lengerova M."/>
            <person name="Skutkova H."/>
            <person name="Patakova P."/>
        </authorList>
    </citation>
    <scope>NUCLEOTIDE SEQUENCE</scope>
    <source>
        <strain evidence="1">DSM 791</strain>
    </source>
</reference>
<gene>
    <name evidence="1" type="ORF">KEC93_24605</name>
</gene>
<evidence type="ECO:0008006" key="3">
    <source>
        <dbReference type="Google" id="ProtNLM"/>
    </source>
</evidence>
<proteinExistence type="predicted"/>
<dbReference type="EMBL" id="CP073653">
    <property type="protein sequence ID" value="QUN35062.1"/>
    <property type="molecule type" value="Genomic_DNA"/>
</dbReference>
<name>A0AB74VF86_CLOBE</name>
<dbReference type="GeneID" id="66347778"/>
<accession>A0AB74VF86</accession>
<dbReference type="Proteomes" id="UP000679373">
    <property type="component" value="Chromosome"/>
</dbReference>
<sequence>MKYDNFDFSDWVDLIAEATVLHQGILSEEAEKAYSKYLEENAYKPVDDEDYESLGMDIDEAVEVTILDIAENQKNHPDWKEYNEYAEILMKVKNNPEEYGFCDN</sequence>
<evidence type="ECO:0000313" key="1">
    <source>
        <dbReference type="EMBL" id="QUN35062.1"/>
    </source>
</evidence>